<organism evidence="2">
    <name type="scientific">hydrothermal vent metagenome</name>
    <dbReference type="NCBI Taxonomy" id="652676"/>
    <lineage>
        <taxon>unclassified sequences</taxon>
        <taxon>metagenomes</taxon>
        <taxon>ecological metagenomes</taxon>
    </lineage>
</organism>
<dbReference type="EMBL" id="UOEU01000727">
    <property type="protein sequence ID" value="VAW39035.1"/>
    <property type="molecule type" value="Genomic_DNA"/>
</dbReference>
<name>A0A3B0V636_9ZZZZ</name>
<evidence type="ECO:0000313" key="2">
    <source>
        <dbReference type="EMBL" id="VAW39035.1"/>
    </source>
</evidence>
<dbReference type="AlphaFoldDB" id="A0A3B0V636"/>
<evidence type="ECO:0000256" key="1">
    <source>
        <dbReference type="SAM" id="Phobius"/>
    </source>
</evidence>
<feature type="transmembrane region" description="Helical" evidence="1">
    <location>
        <begin position="33"/>
        <end position="49"/>
    </location>
</feature>
<proteinExistence type="predicted"/>
<reference evidence="2" key="1">
    <citation type="submission" date="2018-06" db="EMBL/GenBank/DDBJ databases">
        <authorList>
            <person name="Zhirakovskaya E."/>
        </authorList>
    </citation>
    <scope>NUCLEOTIDE SEQUENCE</scope>
</reference>
<protein>
    <submittedName>
        <fullName evidence="2">Uncharacterized protein</fullName>
    </submittedName>
</protein>
<feature type="non-terminal residue" evidence="2">
    <location>
        <position position="106"/>
    </location>
</feature>
<accession>A0A3B0V636</accession>
<keyword evidence="1" id="KW-0472">Membrane</keyword>
<keyword evidence="1" id="KW-1133">Transmembrane helix</keyword>
<sequence length="106" mass="11657">MGLMICGNELTIFPVDIVCLVHLYWRMKHAMRINRLFSVFVLLLVILVACREDQPLPTAVPTVTLPTAVPTNTPIATDSGTETAVATPAPIQIDPADIDWSPQLIY</sequence>
<gene>
    <name evidence="2" type="ORF">MNBD_CHLOROFLEXI01-1059</name>
</gene>
<keyword evidence="1" id="KW-0812">Transmembrane</keyword>